<name>A0A369JFQ5_HYPMA</name>
<dbReference type="CDD" id="cd00024">
    <property type="entry name" value="CD_CSD"/>
    <property type="match status" value="1"/>
</dbReference>
<reference evidence="4" key="1">
    <citation type="submission" date="2018-04" db="EMBL/GenBank/DDBJ databases">
        <title>Whole genome sequencing of Hypsizygus marmoreus.</title>
        <authorList>
            <person name="Choi I.-G."/>
            <person name="Min B."/>
            <person name="Kim J.-G."/>
            <person name="Kim S."/>
            <person name="Oh Y.-L."/>
            <person name="Kong W.-S."/>
            <person name="Park H."/>
            <person name="Jeong J."/>
            <person name="Song E.-S."/>
        </authorList>
    </citation>
    <scope>NUCLEOTIDE SEQUENCE [LARGE SCALE GENOMIC DNA]</scope>
    <source>
        <strain evidence="4">51987-8</strain>
    </source>
</reference>
<keyword evidence="5" id="KW-1185">Reference proteome</keyword>
<organism evidence="4 5">
    <name type="scientific">Hypsizygus marmoreus</name>
    <name type="common">White beech mushroom</name>
    <name type="synonym">Agaricus marmoreus</name>
    <dbReference type="NCBI Taxonomy" id="39966"/>
    <lineage>
        <taxon>Eukaryota</taxon>
        <taxon>Fungi</taxon>
        <taxon>Dikarya</taxon>
        <taxon>Basidiomycota</taxon>
        <taxon>Agaricomycotina</taxon>
        <taxon>Agaricomycetes</taxon>
        <taxon>Agaricomycetidae</taxon>
        <taxon>Agaricales</taxon>
        <taxon>Tricholomatineae</taxon>
        <taxon>Lyophyllaceae</taxon>
        <taxon>Hypsizygus</taxon>
    </lineage>
</organism>
<dbReference type="OrthoDB" id="2447764at2759"/>
<dbReference type="PROSITE" id="PS00598">
    <property type="entry name" value="CHROMO_1"/>
    <property type="match status" value="1"/>
</dbReference>
<evidence type="ECO:0000313" key="4">
    <source>
        <dbReference type="EMBL" id="RDB19235.1"/>
    </source>
</evidence>
<dbReference type="Proteomes" id="UP000076154">
    <property type="component" value="Unassembled WGS sequence"/>
</dbReference>
<dbReference type="InterPro" id="IPR023779">
    <property type="entry name" value="Chromodomain_CS"/>
</dbReference>
<dbReference type="Gene3D" id="2.40.50.40">
    <property type="match status" value="1"/>
</dbReference>
<protein>
    <recommendedName>
        <fullName evidence="3">Chromo domain-containing protein</fullName>
    </recommendedName>
</protein>
<dbReference type="InterPro" id="IPR000953">
    <property type="entry name" value="Chromo/chromo_shadow_dom"/>
</dbReference>
<dbReference type="STRING" id="39966.A0A369JFQ5"/>
<dbReference type="Pfam" id="PF00385">
    <property type="entry name" value="Chromo"/>
    <property type="match status" value="1"/>
</dbReference>
<comment type="caution">
    <text evidence="4">The sequence shown here is derived from an EMBL/GenBank/DDBJ whole genome shotgun (WGS) entry which is preliminary data.</text>
</comment>
<sequence length="107" mass="12800">MYRLRLPDTYPMHPVINLEHLKLYRPSNPELGERTIMPSTWDFLASEEYEVEAILGHRLTGKKSGNRRLYLVRWRGYDATEDSWVTEYDIRNAPLLKREYLRMIKAS</sequence>
<evidence type="ECO:0000256" key="2">
    <source>
        <dbReference type="ARBA" id="ARBA00023242"/>
    </source>
</evidence>
<keyword evidence="2" id="KW-0539">Nucleus</keyword>
<evidence type="ECO:0000313" key="5">
    <source>
        <dbReference type="Proteomes" id="UP000076154"/>
    </source>
</evidence>
<proteinExistence type="predicted"/>
<comment type="subcellular location">
    <subcellularLocation>
        <location evidence="1">Nucleus</location>
    </subcellularLocation>
</comment>
<dbReference type="InterPro" id="IPR023780">
    <property type="entry name" value="Chromo_domain"/>
</dbReference>
<dbReference type="GO" id="GO:0005634">
    <property type="term" value="C:nucleus"/>
    <property type="evidence" value="ECO:0007669"/>
    <property type="project" value="UniProtKB-SubCell"/>
</dbReference>
<gene>
    <name evidence="4" type="ORF">Hypma_013490</name>
</gene>
<evidence type="ECO:0000256" key="1">
    <source>
        <dbReference type="ARBA" id="ARBA00004123"/>
    </source>
</evidence>
<dbReference type="AlphaFoldDB" id="A0A369JFQ5"/>
<dbReference type="PROSITE" id="PS50013">
    <property type="entry name" value="CHROMO_2"/>
    <property type="match status" value="1"/>
</dbReference>
<dbReference type="EMBL" id="LUEZ02000080">
    <property type="protein sequence ID" value="RDB19235.1"/>
    <property type="molecule type" value="Genomic_DNA"/>
</dbReference>
<dbReference type="GO" id="GO:0006338">
    <property type="term" value="P:chromatin remodeling"/>
    <property type="evidence" value="ECO:0007669"/>
    <property type="project" value="UniProtKB-ARBA"/>
</dbReference>
<dbReference type="SUPFAM" id="SSF54160">
    <property type="entry name" value="Chromo domain-like"/>
    <property type="match status" value="1"/>
</dbReference>
<accession>A0A369JFQ5</accession>
<dbReference type="InParanoid" id="A0A369JFQ5"/>
<evidence type="ECO:0000259" key="3">
    <source>
        <dbReference type="PROSITE" id="PS50013"/>
    </source>
</evidence>
<dbReference type="SMART" id="SM00298">
    <property type="entry name" value="CHROMO"/>
    <property type="match status" value="1"/>
</dbReference>
<feature type="domain" description="Chromo" evidence="3">
    <location>
        <begin position="49"/>
        <end position="107"/>
    </location>
</feature>
<dbReference type="InterPro" id="IPR016197">
    <property type="entry name" value="Chromo-like_dom_sf"/>
</dbReference>